<sequence length="69" mass="7663">MTVDELRVHLEHLINSYFTDADTKAKLLALVGRDEVPAKGILAEMTPYLSGVVTEADPKVIKDIVFNFC</sequence>
<evidence type="ECO:0000313" key="2">
    <source>
        <dbReference type="Proteomes" id="UP001189813"/>
    </source>
</evidence>
<dbReference type="RefSeq" id="WP_316668954.1">
    <property type="nucleotide sequence ID" value="NZ_CATZBU010000017.1"/>
</dbReference>
<name>A0ABN9JGN0_9RALS</name>
<protein>
    <submittedName>
        <fullName evidence="1">Uncharacterized protein</fullName>
    </submittedName>
</protein>
<dbReference type="EMBL" id="CATZBU010000017">
    <property type="protein sequence ID" value="CAJ0807557.1"/>
    <property type="molecule type" value="Genomic_DNA"/>
</dbReference>
<evidence type="ECO:0000313" key="1">
    <source>
        <dbReference type="EMBL" id="CAJ0807557.1"/>
    </source>
</evidence>
<keyword evidence="2" id="KW-1185">Reference proteome</keyword>
<accession>A0ABN9JGN0</accession>
<organism evidence="1 2">
    <name type="scientific">Ralstonia psammae</name>
    <dbReference type="NCBI Taxonomy" id="3058598"/>
    <lineage>
        <taxon>Bacteria</taxon>
        <taxon>Pseudomonadati</taxon>
        <taxon>Pseudomonadota</taxon>
        <taxon>Betaproteobacteria</taxon>
        <taxon>Burkholderiales</taxon>
        <taxon>Burkholderiaceae</taxon>
        <taxon>Ralstonia</taxon>
    </lineage>
</organism>
<comment type="caution">
    <text evidence="1">The sequence shown here is derived from an EMBL/GenBank/DDBJ whole genome shotgun (WGS) entry which is preliminary data.</text>
</comment>
<reference evidence="1 2" key="1">
    <citation type="submission" date="2023-07" db="EMBL/GenBank/DDBJ databases">
        <authorList>
            <person name="Peeters C."/>
        </authorList>
    </citation>
    <scope>NUCLEOTIDE SEQUENCE [LARGE SCALE GENOMIC DNA]</scope>
    <source>
        <strain evidence="1 2">LMG 19083</strain>
    </source>
</reference>
<proteinExistence type="predicted"/>
<gene>
    <name evidence="1" type="ORF">LMG19083_04580</name>
</gene>
<dbReference type="Proteomes" id="UP001189813">
    <property type="component" value="Unassembled WGS sequence"/>
</dbReference>